<feature type="region of interest" description="Disordered" evidence="1">
    <location>
        <begin position="1"/>
        <end position="59"/>
    </location>
</feature>
<accession>A0A834WND9</accession>
<dbReference type="Proteomes" id="UP000634136">
    <property type="component" value="Unassembled WGS sequence"/>
</dbReference>
<feature type="domain" description="DEP" evidence="2">
    <location>
        <begin position="372"/>
        <end position="445"/>
    </location>
</feature>
<organism evidence="3 4">
    <name type="scientific">Senna tora</name>
    <dbReference type="NCBI Taxonomy" id="362788"/>
    <lineage>
        <taxon>Eukaryota</taxon>
        <taxon>Viridiplantae</taxon>
        <taxon>Streptophyta</taxon>
        <taxon>Embryophyta</taxon>
        <taxon>Tracheophyta</taxon>
        <taxon>Spermatophyta</taxon>
        <taxon>Magnoliopsida</taxon>
        <taxon>eudicotyledons</taxon>
        <taxon>Gunneridae</taxon>
        <taxon>Pentapetalae</taxon>
        <taxon>rosids</taxon>
        <taxon>fabids</taxon>
        <taxon>Fabales</taxon>
        <taxon>Fabaceae</taxon>
        <taxon>Caesalpinioideae</taxon>
        <taxon>Cassia clade</taxon>
        <taxon>Senna</taxon>
    </lineage>
</organism>
<dbReference type="PROSITE" id="PS50186">
    <property type="entry name" value="DEP"/>
    <property type="match status" value="1"/>
</dbReference>
<reference evidence="3" key="1">
    <citation type="submission" date="2020-09" db="EMBL/GenBank/DDBJ databases">
        <title>Genome-Enabled Discovery of Anthraquinone Biosynthesis in Senna tora.</title>
        <authorList>
            <person name="Kang S.-H."/>
            <person name="Pandey R.P."/>
            <person name="Lee C.-M."/>
            <person name="Sim J.-S."/>
            <person name="Jeong J.-T."/>
            <person name="Choi B.-S."/>
            <person name="Jung M."/>
            <person name="Ginzburg D."/>
            <person name="Zhao K."/>
            <person name="Won S.Y."/>
            <person name="Oh T.-J."/>
            <person name="Yu Y."/>
            <person name="Kim N.-H."/>
            <person name="Lee O.R."/>
            <person name="Lee T.-H."/>
            <person name="Bashyal P."/>
            <person name="Kim T.-S."/>
            <person name="Lee W.-H."/>
            <person name="Kawkins C."/>
            <person name="Kim C.-K."/>
            <person name="Kim J.S."/>
            <person name="Ahn B.O."/>
            <person name="Rhee S.Y."/>
            <person name="Sohng J.K."/>
        </authorList>
    </citation>
    <scope>NUCLEOTIDE SEQUENCE</scope>
    <source>
        <tissue evidence="3">Leaf</tissue>
    </source>
</reference>
<dbReference type="PANTHER" id="PTHR46361">
    <property type="entry name" value="ELECTRON CARRIER/ PROTEIN DISULFIDE OXIDOREDUCTASE"/>
    <property type="match status" value="1"/>
</dbReference>
<dbReference type="Pfam" id="PF04784">
    <property type="entry name" value="DUF547"/>
    <property type="match status" value="1"/>
</dbReference>
<dbReference type="CDD" id="cd04371">
    <property type="entry name" value="DEP"/>
    <property type="match status" value="1"/>
</dbReference>
<feature type="region of interest" description="Disordered" evidence="1">
    <location>
        <begin position="106"/>
        <end position="130"/>
    </location>
</feature>
<dbReference type="EMBL" id="JAAIUW010000005">
    <property type="protein sequence ID" value="KAF7829895.1"/>
    <property type="molecule type" value="Genomic_DNA"/>
</dbReference>
<evidence type="ECO:0000313" key="4">
    <source>
        <dbReference type="Proteomes" id="UP000634136"/>
    </source>
</evidence>
<feature type="compositionally biased region" description="Polar residues" evidence="1">
    <location>
        <begin position="11"/>
        <end position="28"/>
    </location>
</feature>
<feature type="compositionally biased region" description="Basic and acidic residues" evidence="1">
    <location>
        <begin position="34"/>
        <end position="48"/>
    </location>
</feature>
<dbReference type="InterPro" id="IPR000591">
    <property type="entry name" value="DEP_dom"/>
</dbReference>
<evidence type="ECO:0000256" key="1">
    <source>
        <dbReference type="SAM" id="MobiDB-lite"/>
    </source>
</evidence>
<dbReference type="PANTHER" id="PTHR46361:SF3">
    <property type="entry name" value="ELECTRON CARRIER_ PROTEIN DISULFIDE OXIDOREDUCTASE"/>
    <property type="match status" value="1"/>
</dbReference>
<dbReference type="OrthoDB" id="418495at2759"/>
<dbReference type="InterPro" id="IPR036388">
    <property type="entry name" value="WH-like_DNA-bd_sf"/>
</dbReference>
<sequence>MGKELGERHGANSQGVEKQEGENVTLQNEDLDDAVGKSDVAQRIDETKGSPCKSQQENLETTTALVDSCHKVPETESTVMKSEIQNEFVRSFSQDYSSYKVDEIGDSESNIQEENVDKVSKQNGLEDNRNLETTQMNQQEDEFPSEDSDLEPVFDGTEDTVMEAGNFKSSRSLEAHQENQGVVGKALALKNIVRQKSLVAVSTLLRRLSGKWDEGKNVSCSLKRSESKDVSEKAVERDAFSTEGPQQPLAMKGRVILYTRLGCKECKEARLFLHMRRLRYVEINIDVYPSRKLELEKISRSASVPKVFFNEILIGGLSELKASNESGELDEKIDFLIIEAPSFEAPLPPFSAEDDASNTGAPDEMALVVRKMKETIVVKDRFCRMQRFTKSFLGSEAVDFLSEDQYLERKDAIEFARKLVIKLFFRHVLNENLFEDGNHLYRFLDDDPIVASRCHNIPRGITTVKPKPIAEIASRLSFLSNAMFEAYASEDGCHIDYRSLHGSEEFARYLRIVEGLQRVEIWEMSREEKLAFFINLYNMMAIHAILVWGHPSGALDRRKMFGSFKYVIGGYTYSLSSIQNGILRGNQRPPYNLMKPFGAGDKRSRVALPYPEPLIHFALVSGTRSGPALRCYSARNIDGELMEAARQFLRNGGLTVYLNAKVAYASMILKWFSVDFGNEEVEVLKHVSNYLNPADSTVLLDLLATSELKVVLVPENANNGADTLKGNSIPTMNLNMERHKPRGSHMKKAREEEGVGLKANLPSWKISASKPSHPTSSKKNLGRAAEPILKVFFLTPKKVKKTIMENPMGLCSPSSHTKGIRKIILTKNSKEMVSLINDYSSSECKGCIC</sequence>
<evidence type="ECO:0000259" key="2">
    <source>
        <dbReference type="PROSITE" id="PS50186"/>
    </source>
</evidence>
<comment type="caution">
    <text evidence="3">The sequence shown here is derived from an EMBL/GenBank/DDBJ whole genome shotgun (WGS) entry which is preliminary data.</text>
</comment>
<dbReference type="InterPro" id="IPR036249">
    <property type="entry name" value="Thioredoxin-like_sf"/>
</dbReference>
<dbReference type="Gene3D" id="3.40.30.10">
    <property type="entry name" value="Glutaredoxin"/>
    <property type="match status" value="1"/>
</dbReference>
<feature type="compositionally biased region" description="Polar residues" evidence="1">
    <location>
        <begin position="722"/>
        <end position="734"/>
    </location>
</feature>
<dbReference type="Gene3D" id="1.10.10.10">
    <property type="entry name" value="Winged helix-like DNA-binding domain superfamily/Winged helix DNA-binding domain"/>
    <property type="match status" value="1"/>
</dbReference>
<evidence type="ECO:0000313" key="3">
    <source>
        <dbReference type="EMBL" id="KAF7829895.1"/>
    </source>
</evidence>
<proteinExistence type="predicted"/>
<dbReference type="Pfam" id="PF00462">
    <property type="entry name" value="Glutaredoxin"/>
    <property type="match status" value="1"/>
</dbReference>
<gene>
    <name evidence="3" type="ORF">G2W53_012228</name>
</gene>
<dbReference type="InterPro" id="IPR006869">
    <property type="entry name" value="DUF547"/>
</dbReference>
<dbReference type="SUPFAM" id="SSF52833">
    <property type="entry name" value="Thioredoxin-like"/>
    <property type="match status" value="1"/>
</dbReference>
<feature type="region of interest" description="Disordered" evidence="1">
    <location>
        <begin position="722"/>
        <end position="747"/>
    </location>
</feature>
<dbReference type="InterPro" id="IPR036390">
    <property type="entry name" value="WH_DNA-bd_sf"/>
</dbReference>
<dbReference type="AlphaFoldDB" id="A0A834WND9"/>
<dbReference type="Pfam" id="PF00610">
    <property type="entry name" value="DEP"/>
    <property type="match status" value="1"/>
</dbReference>
<dbReference type="GO" id="GO:0035556">
    <property type="term" value="P:intracellular signal transduction"/>
    <property type="evidence" value="ECO:0007669"/>
    <property type="project" value="InterPro"/>
</dbReference>
<dbReference type="SUPFAM" id="SSF46785">
    <property type="entry name" value="Winged helix' DNA-binding domain"/>
    <property type="match status" value="1"/>
</dbReference>
<feature type="compositionally biased region" description="Basic and acidic residues" evidence="1">
    <location>
        <begin position="115"/>
        <end position="130"/>
    </location>
</feature>
<dbReference type="PROSITE" id="PS51354">
    <property type="entry name" value="GLUTAREDOXIN_2"/>
    <property type="match status" value="1"/>
</dbReference>
<keyword evidence="4" id="KW-1185">Reference proteome</keyword>
<name>A0A834WND9_9FABA</name>
<protein>
    <submittedName>
        <fullName evidence="3">Electron carrier/protein disulfide oxidoreductase</fullName>
    </submittedName>
</protein>
<dbReference type="InterPro" id="IPR002109">
    <property type="entry name" value="Glutaredoxin"/>
</dbReference>
<dbReference type="SMART" id="SM00049">
    <property type="entry name" value="DEP"/>
    <property type="match status" value="1"/>
</dbReference>
<feature type="compositionally biased region" description="Basic and acidic residues" evidence="1">
    <location>
        <begin position="1"/>
        <end position="10"/>
    </location>
</feature>